<proteinExistence type="predicted"/>
<keyword evidence="3" id="KW-1185">Reference proteome</keyword>
<name>A0A0F4G8P8_9PEZI</name>
<dbReference type="EMBL" id="LAFY01004227">
    <property type="protein sequence ID" value="KJX93704.1"/>
    <property type="molecule type" value="Genomic_DNA"/>
</dbReference>
<evidence type="ECO:0000256" key="1">
    <source>
        <dbReference type="SAM" id="MobiDB-lite"/>
    </source>
</evidence>
<accession>A0A0F4G8P8</accession>
<organism evidence="2 3">
    <name type="scientific">Zymoseptoria brevis</name>
    <dbReference type="NCBI Taxonomy" id="1047168"/>
    <lineage>
        <taxon>Eukaryota</taxon>
        <taxon>Fungi</taxon>
        <taxon>Dikarya</taxon>
        <taxon>Ascomycota</taxon>
        <taxon>Pezizomycotina</taxon>
        <taxon>Dothideomycetes</taxon>
        <taxon>Dothideomycetidae</taxon>
        <taxon>Mycosphaerellales</taxon>
        <taxon>Mycosphaerellaceae</taxon>
        <taxon>Zymoseptoria</taxon>
    </lineage>
</organism>
<dbReference type="Proteomes" id="UP000033647">
    <property type="component" value="Unassembled WGS sequence"/>
</dbReference>
<gene>
    <name evidence="2" type="ORF">TI39_contig4268g00006</name>
</gene>
<feature type="region of interest" description="Disordered" evidence="1">
    <location>
        <begin position="1"/>
        <end position="24"/>
    </location>
</feature>
<evidence type="ECO:0000313" key="3">
    <source>
        <dbReference type="Proteomes" id="UP000033647"/>
    </source>
</evidence>
<comment type="caution">
    <text evidence="2">The sequence shown here is derived from an EMBL/GenBank/DDBJ whole genome shotgun (WGS) entry which is preliminary data.</text>
</comment>
<feature type="compositionally biased region" description="Basic and acidic residues" evidence="1">
    <location>
        <begin position="7"/>
        <end position="16"/>
    </location>
</feature>
<sequence>MAITEQPTDKPPDKSTDQASQRTNNSQHWLYAPLPSILQWWSQQNHSPQPTLLEIRLFLTRPTPPLPNHPPPPKNQKQLLLLLPTSTKTWSLPGRCFLATGPTRPPHILAAALSMLQHAIEERAVLDLQFLDINHRLPYDPILTFLPDRPQPTLRCDLVLFAQKSTLDRDSIINASAHELEIRSRPMFTAIRWTDTADLATLALHPEVTTSGIRHVFTRFTQFVKLHTDIRAELDINSLITFVRFAILTKLSVWELDKGSQIPHALIAVDRRAPFAGLWVIDTGNVTHVKAPEGSEACIESVRAVPGGGLHVDYYLVVGQVREGKVWFAGEAGDLGPVRRLMGAVGGDGTMNVRWLQRTKMTKLGSVVREANGSGLKRSADGQVKG</sequence>
<dbReference type="AlphaFoldDB" id="A0A0F4G8P8"/>
<protein>
    <submittedName>
        <fullName evidence="2">Uncharacterized protein</fullName>
    </submittedName>
</protein>
<evidence type="ECO:0000313" key="2">
    <source>
        <dbReference type="EMBL" id="KJX93704.1"/>
    </source>
</evidence>
<reference evidence="2 3" key="1">
    <citation type="submission" date="2015-03" db="EMBL/GenBank/DDBJ databases">
        <title>RNA-seq based gene annotation and comparative genomics of four Zymoseptoria species reveal species-specific pathogenicity related genes and transposable element activity.</title>
        <authorList>
            <person name="Grandaubert J."/>
            <person name="Bhattacharyya A."/>
            <person name="Stukenbrock E.H."/>
        </authorList>
    </citation>
    <scope>NUCLEOTIDE SEQUENCE [LARGE SCALE GENOMIC DNA]</scope>
    <source>
        <strain evidence="2 3">Zb18110</strain>
    </source>
</reference>
<dbReference type="OrthoDB" id="10291382at2759"/>